<evidence type="ECO:0000313" key="1">
    <source>
        <dbReference type="EMBL" id="SFI13627.1"/>
    </source>
</evidence>
<dbReference type="RefSeq" id="WP_092849935.1">
    <property type="nucleotide sequence ID" value="NZ_FOPY01000020.1"/>
</dbReference>
<proteinExistence type="predicted"/>
<protein>
    <submittedName>
        <fullName evidence="1">Uncharacterized protein</fullName>
    </submittedName>
</protein>
<dbReference type="AlphaFoldDB" id="A0A1I3FR87"/>
<accession>A0A1I3FR87</accession>
<sequence length="172" mass="19104">MSRHGFHHVLNRPCEGQEDLEELEDLIGYGIYDWLSRGVAGYDEQLETFFFNIEGSWIFGTEPGEIPSIGLLQAILSAIFSGAELPFNQEGLRMIAEEVDRYSAVLDPAEAADLSNTVSATYLEKQVALANYFRGEEAGGVMRELAPATSAGPDHPKRGFLSRAFHYIFLNK</sequence>
<dbReference type="Proteomes" id="UP000199040">
    <property type="component" value="Unassembled WGS sequence"/>
</dbReference>
<keyword evidence="2" id="KW-1185">Reference proteome</keyword>
<dbReference type="STRING" id="442341.SAMN04487959_12048"/>
<organism evidence="1 2">
    <name type="scientific">Modicisalibacter xianhensis</name>
    <dbReference type="NCBI Taxonomy" id="442341"/>
    <lineage>
        <taxon>Bacteria</taxon>
        <taxon>Pseudomonadati</taxon>
        <taxon>Pseudomonadota</taxon>
        <taxon>Gammaproteobacteria</taxon>
        <taxon>Oceanospirillales</taxon>
        <taxon>Halomonadaceae</taxon>
        <taxon>Modicisalibacter</taxon>
    </lineage>
</organism>
<name>A0A1I3FR87_9GAMM</name>
<gene>
    <name evidence="1" type="ORF">SAMN04487959_12048</name>
</gene>
<dbReference type="EMBL" id="FOPY01000020">
    <property type="protein sequence ID" value="SFI13627.1"/>
    <property type="molecule type" value="Genomic_DNA"/>
</dbReference>
<evidence type="ECO:0000313" key="2">
    <source>
        <dbReference type="Proteomes" id="UP000199040"/>
    </source>
</evidence>
<reference evidence="1 2" key="1">
    <citation type="submission" date="2016-10" db="EMBL/GenBank/DDBJ databases">
        <authorList>
            <person name="de Groot N.N."/>
        </authorList>
    </citation>
    <scope>NUCLEOTIDE SEQUENCE [LARGE SCALE GENOMIC DNA]</scope>
    <source>
        <strain evidence="1 2">CGMCC 1.6848</strain>
    </source>
</reference>